<evidence type="ECO:0000256" key="6">
    <source>
        <dbReference type="RuleBase" id="RU362125"/>
    </source>
</evidence>
<dbReference type="EMBL" id="AP022599">
    <property type="protein sequence ID" value="BBY83737.1"/>
    <property type="molecule type" value="Genomic_DNA"/>
</dbReference>
<comment type="similarity">
    <text evidence="2 6">Belongs to the acyl-CoA dehydrogenase family.</text>
</comment>
<dbReference type="Gene3D" id="1.20.140.10">
    <property type="entry name" value="Butyryl-CoA Dehydrogenase, subunit A, domain 3"/>
    <property type="match status" value="1"/>
</dbReference>
<dbReference type="Gene3D" id="2.40.110.10">
    <property type="entry name" value="Butyryl-CoA Dehydrogenase, subunit A, domain 2"/>
    <property type="match status" value="1"/>
</dbReference>
<evidence type="ECO:0000256" key="1">
    <source>
        <dbReference type="ARBA" id="ARBA00001974"/>
    </source>
</evidence>
<dbReference type="Pfam" id="PF00441">
    <property type="entry name" value="Acyl-CoA_dh_1"/>
    <property type="match status" value="1"/>
</dbReference>
<dbReference type="Pfam" id="PF02771">
    <property type="entry name" value="Acyl-CoA_dh_N"/>
    <property type="match status" value="1"/>
</dbReference>
<evidence type="ECO:0000259" key="9">
    <source>
        <dbReference type="Pfam" id="PF02771"/>
    </source>
</evidence>
<dbReference type="InterPro" id="IPR006091">
    <property type="entry name" value="Acyl-CoA_Oxase/DH_mid-dom"/>
</dbReference>
<evidence type="ECO:0000256" key="3">
    <source>
        <dbReference type="ARBA" id="ARBA00022630"/>
    </source>
</evidence>
<dbReference type="InterPro" id="IPR037069">
    <property type="entry name" value="AcylCoA_DH/ox_N_sf"/>
</dbReference>
<dbReference type="SUPFAM" id="SSF56645">
    <property type="entry name" value="Acyl-CoA dehydrogenase NM domain-like"/>
    <property type="match status" value="1"/>
</dbReference>
<keyword evidence="11" id="KW-1185">Reference proteome</keyword>
<evidence type="ECO:0000256" key="4">
    <source>
        <dbReference type="ARBA" id="ARBA00022827"/>
    </source>
</evidence>
<feature type="domain" description="Acyl-CoA oxidase/dehydrogenase middle" evidence="8">
    <location>
        <begin position="135"/>
        <end position="228"/>
    </location>
</feature>
<evidence type="ECO:0000256" key="5">
    <source>
        <dbReference type="ARBA" id="ARBA00023002"/>
    </source>
</evidence>
<dbReference type="PANTHER" id="PTHR43292">
    <property type="entry name" value="ACYL-COA DEHYDROGENASE"/>
    <property type="match status" value="1"/>
</dbReference>
<dbReference type="InterPro" id="IPR009075">
    <property type="entry name" value="AcylCo_DH/oxidase_C"/>
</dbReference>
<sequence length="399" mass="43926">MSPITPECAHRYVTDVAFYEQGLRQYLADLDWAQDWRSAAFDCTEDAMAHDADILGRLYEAGWNRFGWPAAAGGLGGNEIHRAVFYQELSQAQLPVPAQLWTLETLGPTLLKFAPDVGAEYLPRYLGGLEWWGQCFSEPDSGSDLAGLRTRALDHGDAGFSINGQKIWTSQGATATRLLVLARTGSQESRHRGLSMFFTDVDTAGVTVRPIALAGGRRELAEVFFDDVRVPRDRLVGDLGCGWAAAMYLMQFERGMYGYGVTTKMLTMLGRLRDALSERACTVADRVRFAQVYIDVLAAEARSAGTVRRLAAGDVIGPDSSVDKLLFGRAEKDVNDLIFDMRHGALAFGETKSSAEELDTARAEWWYSRAATIMGGSAEVQRGIVADHVLDLPREVRPK</sequence>
<proteinExistence type="inferred from homology"/>
<keyword evidence="4 6" id="KW-0274">FAD</keyword>
<dbReference type="AlphaFoldDB" id="A0A7I7UQX4"/>
<dbReference type="RefSeq" id="WP_163904820.1">
    <property type="nucleotide sequence ID" value="NZ_AP022599.1"/>
</dbReference>
<protein>
    <submittedName>
        <fullName evidence="10">Acyl-CoA dehydrogenase</fullName>
    </submittedName>
</protein>
<dbReference type="InterPro" id="IPR013786">
    <property type="entry name" value="AcylCoA_DH/ox_N"/>
</dbReference>
<keyword evidence="5 6" id="KW-0560">Oxidoreductase</keyword>
<feature type="domain" description="Acyl-CoA dehydrogenase/oxidase N-terminal" evidence="9">
    <location>
        <begin position="45"/>
        <end position="126"/>
    </location>
</feature>
<dbReference type="GO" id="GO:0005886">
    <property type="term" value="C:plasma membrane"/>
    <property type="evidence" value="ECO:0007669"/>
    <property type="project" value="TreeGrafter"/>
</dbReference>
<dbReference type="PANTHER" id="PTHR43292:SF3">
    <property type="entry name" value="ACYL-COA DEHYDROGENASE FADE29"/>
    <property type="match status" value="1"/>
</dbReference>
<evidence type="ECO:0000256" key="2">
    <source>
        <dbReference type="ARBA" id="ARBA00009347"/>
    </source>
</evidence>
<accession>A0A7I7UQX4</accession>
<dbReference type="GO" id="GO:0050660">
    <property type="term" value="F:flavin adenine dinucleotide binding"/>
    <property type="evidence" value="ECO:0007669"/>
    <property type="project" value="InterPro"/>
</dbReference>
<evidence type="ECO:0000259" key="7">
    <source>
        <dbReference type="Pfam" id="PF00441"/>
    </source>
</evidence>
<gene>
    <name evidence="10" type="ORF">MPUL_48950</name>
</gene>
<dbReference type="InterPro" id="IPR036250">
    <property type="entry name" value="AcylCo_DH-like_C"/>
</dbReference>
<evidence type="ECO:0000313" key="11">
    <source>
        <dbReference type="Proteomes" id="UP000467252"/>
    </source>
</evidence>
<reference evidence="10 11" key="1">
    <citation type="journal article" date="2019" name="Emerg. Microbes Infect.">
        <title>Comprehensive subspecies identification of 175 nontuberculous mycobacteria species based on 7547 genomic profiles.</title>
        <authorList>
            <person name="Matsumoto Y."/>
            <person name="Kinjo T."/>
            <person name="Motooka D."/>
            <person name="Nabeya D."/>
            <person name="Jung N."/>
            <person name="Uechi K."/>
            <person name="Horii T."/>
            <person name="Iida T."/>
            <person name="Fujita J."/>
            <person name="Nakamura S."/>
        </authorList>
    </citation>
    <scope>NUCLEOTIDE SEQUENCE [LARGE SCALE GENOMIC DNA]</scope>
    <source>
        <strain evidence="10 11">JCM 6370</strain>
    </source>
</reference>
<comment type="cofactor">
    <cofactor evidence="1 6">
        <name>FAD</name>
        <dbReference type="ChEBI" id="CHEBI:57692"/>
    </cofactor>
</comment>
<evidence type="ECO:0000313" key="10">
    <source>
        <dbReference type="EMBL" id="BBY83737.1"/>
    </source>
</evidence>
<organism evidence="10 11">
    <name type="scientific">Mycolicibacterium pulveris</name>
    <name type="common">Mycobacterium pulveris</name>
    <dbReference type="NCBI Taxonomy" id="36813"/>
    <lineage>
        <taxon>Bacteria</taxon>
        <taxon>Bacillati</taxon>
        <taxon>Actinomycetota</taxon>
        <taxon>Actinomycetes</taxon>
        <taxon>Mycobacteriales</taxon>
        <taxon>Mycobacteriaceae</taxon>
        <taxon>Mycolicibacterium</taxon>
    </lineage>
</organism>
<name>A0A7I7UQX4_MYCPV</name>
<dbReference type="InterPro" id="IPR009100">
    <property type="entry name" value="AcylCoA_DH/oxidase_NM_dom_sf"/>
</dbReference>
<dbReference type="Gene3D" id="1.10.540.10">
    <property type="entry name" value="Acyl-CoA dehydrogenase/oxidase, N-terminal domain"/>
    <property type="match status" value="1"/>
</dbReference>
<dbReference type="SUPFAM" id="SSF47203">
    <property type="entry name" value="Acyl-CoA dehydrogenase C-terminal domain-like"/>
    <property type="match status" value="1"/>
</dbReference>
<keyword evidence="3 6" id="KW-0285">Flavoprotein</keyword>
<dbReference type="InterPro" id="IPR052161">
    <property type="entry name" value="Mycobact_Acyl-CoA_DH"/>
</dbReference>
<dbReference type="Proteomes" id="UP000467252">
    <property type="component" value="Chromosome"/>
</dbReference>
<dbReference type="GO" id="GO:0016627">
    <property type="term" value="F:oxidoreductase activity, acting on the CH-CH group of donors"/>
    <property type="evidence" value="ECO:0007669"/>
    <property type="project" value="InterPro"/>
</dbReference>
<evidence type="ECO:0000259" key="8">
    <source>
        <dbReference type="Pfam" id="PF02770"/>
    </source>
</evidence>
<feature type="domain" description="Acyl-CoA dehydrogenase/oxidase C-terminal" evidence="7">
    <location>
        <begin position="242"/>
        <end position="389"/>
    </location>
</feature>
<dbReference type="Pfam" id="PF02770">
    <property type="entry name" value="Acyl-CoA_dh_M"/>
    <property type="match status" value="1"/>
</dbReference>
<dbReference type="InterPro" id="IPR046373">
    <property type="entry name" value="Acyl-CoA_Oxase/DH_mid-dom_sf"/>
</dbReference>